<reference evidence="1 2" key="1">
    <citation type="journal article" date="2022" name="Genome Biol. Evol.">
        <title>The Spruce Budworm Genome: Reconstructing the Evolutionary History of Antifreeze Proteins.</title>
        <authorList>
            <person name="Beliveau C."/>
            <person name="Gagne P."/>
            <person name="Picq S."/>
            <person name="Vernygora O."/>
            <person name="Keeling C.I."/>
            <person name="Pinkney K."/>
            <person name="Doucet D."/>
            <person name="Wen F."/>
            <person name="Johnston J.S."/>
            <person name="Maaroufi H."/>
            <person name="Boyle B."/>
            <person name="Laroche J."/>
            <person name="Dewar K."/>
            <person name="Juretic N."/>
            <person name="Blackburn G."/>
            <person name="Nisole A."/>
            <person name="Brunet B."/>
            <person name="Brandao M."/>
            <person name="Lumley L."/>
            <person name="Duan J."/>
            <person name="Quan G."/>
            <person name="Lucarotti C.J."/>
            <person name="Roe A.D."/>
            <person name="Sperling F.A.H."/>
            <person name="Levesque R.C."/>
            <person name="Cusson M."/>
        </authorList>
    </citation>
    <scope>NUCLEOTIDE SEQUENCE [LARGE SCALE GENOMIC DNA]</scope>
    <source>
        <strain evidence="1">Glfc:IPQL:Cfum</strain>
    </source>
</reference>
<organism evidence="1 2">
    <name type="scientific">Choristoneura fumiferana</name>
    <name type="common">Spruce budworm moth</name>
    <name type="synonym">Archips fumiferana</name>
    <dbReference type="NCBI Taxonomy" id="7141"/>
    <lineage>
        <taxon>Eukaryota</taxon>
        <taxon>Metazoa</taxon>
        <taxon>Ecdysozoa</taxon>
        <taxon>Arthropoda</taxon>
        <taxon>Hexapoda</taxon>
        <taxon>Insecta</taxon>
        <taxon>Pterygota</taxon>
        <taxon>Neoptera</taxon>
        <taxon>Endopterygota</taxon>
        <taxon>Lepidoptera</taxon>
        <taxon>Glossata</taxon>
        <taxon>Ditrysia</taxon>
        <taxon>Tortricoidea</taxon>
        <taxon>Tortricidae</taxon>
        <taxon>Tortricinae</taxon>
        <taxon>Choristoneura</taxon>
    </lineage>
</organism>
<sequence>MVYMNTCHPTGLRVLLITMFKIWMWERRGTTVVKRWEEVASWSPNKKAFVMGDRSLTFRQGDEFSNRIAWYFKRQGFKSGEVIALFMETQPEYVFIWLGLAKLRVTTALVNTNLRGAPLTHCLKIAGCKALIFGDEMIGGVLQMRCQPRGLRWNTSSASNFSGCLTLHAETQQCKHCCFTAGLASKVLPPAQKVLPPIFLYISAVKEIQNEIRDIPLFQFNSIERGETSTLQDTSPLASELSEMSSEPFTEVEPAKPRDTLMYIYTSGTTGFPKAAVITNIRFFLLPLGVHTSARLSSEDVIYDPLPLHHTAGGVLGAGQAIILGSTVVLRKKFSASNYWSDVAKHGCTVAQYIGEICRYLLAVPPAATDQAHKVRVIVGNGLRPQIWQEFVQRFGVERVLEFYGATEGNSNLINLDSKVGAIGFLSRLVSSVYPLTLVKCDEITGEILRDSDGRCINCGPHEPGLLLGKIDPKKAILTFSGYADKTASAKKMVRNVKKEGDCYFNTGDILVMDHFGYFYFKDRTGDTFRWRGENVSTAEVEGVISTLVGLKDAIVYGVPIPNVEGKAGMAAIADPGKKLDFSLLSKGIRSSLPAYARPLFIRVLPEPPLTATFKLCKKDLMEQGFNMGVHDDPMYFLDQKTGEYVPLTKKLYDDILKAYASWRGCTERVHCPVIVICDTRQEIASQQCGRDYASGKDEEDDVPSGLTAGTKARKDEVDHVDL</sequence>
<dbReference type="EMBL" id="CM046124">
    <property type="protein sequence ID" value="KAI8432953.1"/>
    <property type="molecule type" value="Genomic_DNA"/>
</dbReference>
<proteinExistence type="predicted"/>
<protein>
    <submittedName>
        <fullName evidence="1">Uncharacterized protein</fullName>
    </submittedName>
</protein>
<name>A0ACC0K9P6_CHOFU</name>
<comment type="caution">
    <text evidence="1">The sequence shown here is derived from an EMBL/GenBank/DDBJ whole genome shotgun (WGS) entry which is preliminary data.</text>
</comment>
<evidence type="ECO:0000313" key="2">
    <source>
        <dbReference type="Proteomes" id="UP001064048"/>
    </source>
</evidence>
<gene>
    <name evidence="1" type="ORF">MSG28_013842</name>
</gene>
<accession>A0ACC0K9P6</accession>
<keyword evidence="2" id="KW-1185">Reference proteome</keyword>
<dbReference type="Proteomes" id="UP001064048">
    <property type="component" value="Chromosome 24"/>
</dbReference>
<evidence type="ECO:0000313" key="1">
    <source>
        <dbReference type="EMBL" id="KAI8432953.1"/>
    </source>
</evidence>